<keyword evidence="7 10" id="KW-0503">Monooxygenase</keyword>
<comment type="cofactor">
    <cofactor evidence="1">
        <name>FMN</name>
        <dbReference type="ChEBI" id="CHEBI:58210"/>
    </cofactor>
</comment>
<keyword evidence="11" id="KW-1185">Reference proteome</keyword>
<evidence type="ECO:0000256" key="7">
    <source>
        <dbReference type="ARBA" id="ARBA00023033"/>
    </source>
</evidence>
<evidence type="ECO:0000256" key="9">
    <source>
        <dbReference type="ARBA" id="ARBA00049401"/>
    </source>
</evidence>
<dbReference type="Proteomes" id="UP001220022">
    <property type="component" value="Unassembled WGS sequence"/>
</dbReference>
<dbReference type="EMBL" id="JARHTQ010000068">
    <property type="protein sequence ID" value="MDF2261563.1"/>
    <property type="molecule type" value="Genomic_DNA"/>
</dbReference>
<evidence type="ECO:0000256" key="6">
    <source>
        <dbReference type="ARBA" id="ARBA00023002"/>
    </source>
</evidence>
<organism evidence="10 11">
    <name type="scientific">Streptantibioticus ferralitis</name>
    <dbReference type="NCBI Taxonomy" id="236510"/>
    <lineage>
        <taxon>Bacteria</taxon>
        <taxon>Bacillati</taxon>
        <taxon>Actinomycetota</taxon>
        <taxon>Actinomycetes</taxon>
        <taxon>Kitasatosporales</taxon>
        <taxon>Streptomycetaceae</taxon>
        <taxon>Streptantibioticus</taxon>
    </lineage>
</organism>
<evidence type="ECO:0000313" key="11">
    <source>
        <dbReference type="Proteomes" id="UP001220022"/>
    </source>
</evidence>
<proteinExistence type="inferred from homology"/>
<comment type="caution">
    <text evidence="10">The sequence shown here is derived from an EMBL/GenBank/DDBJ whole genome shotgun (WGS) entry which is preliminary data.</text>
</comment>
<sequence>MFRRRRVLMASPLTDLGVEIPVLAAPMAGSPTTPELVIAAAGAGGLGFLAGGYKTVEALGEQIARARSADVGFGVNLFAPNPVPVDPGAFRAFARAIAPEGRAYGLDTTQTRIVEDDDHWADKIDLLLSCPVPVVSFTFGIPDPAVIAAFRAAGTLVVQTVTSPVEARAAAEAGVDVLAVQASAAGGHSGTWTPQRTPRAVPLPDLLRAVRKEVSVPLVAAGGIATPDTMTEALAAGAAAVMVGTVLLRADEAGTSAPYRAALADPARRQTVVTRAFTGRPARALRNDFTDRYSDLAPDGYPALHHLTSPMRSAAAASNDPERINLWAGTGYRHATAEPAAQILHRLVSRV</sequence>
<reference evidence="10 11" key="1">
    <citation type="submission" date="2023-03" db="EMBL/GenBank/DDBJ databases">
        <title>Draft genome sequence of type strain Streptomyces ferralitis JCM 14344.</title>
        <authorList>
            <person name="Klaysubun C."/>
            <person name="Duangmal K."/>
        </authorList>
    </citation>
    <scope>NUCLEOTIDE SEQUENCE [LARGE SCALE GENOMIC DNA]</scope>
    <source>
        <strain evidence="10 11">JCM 14344</strain>
    </source>
</reference>
<evidence type="ECO:0000256" key="5">
    <source>
        <dbReference type="ARBA" id="ARBA00022643"/>
    </source>
</evidence>
<evidence type="ECO:0000256" key="8">
    <source>
        <dbReference type="ARBA" id="ARBA00031155"/>
    </source>
</evidence>
<keyword evidence="6" id="KW-0560">Oxidoreductase</keyword>
<evidence type="ECO:0000256" key="3">
    <source>
        <dbReference type="ARBA" id="ARBA00022575"/>
    </source>
</evidence>
<dbReference type="SUPFAM" id="SSF51412">
    <property type="entry name" value="Inosine monophosphate dehydrogenase (IMPDH)"/>
    <property type="match status" value="1"/>
</dbReference>
<dbReference type="InterPro" id="IPR004136">
    <property type="entry name" value="NMO"/>
</dbReference>
<gene>
    <name evidence="10" type="ORF">P2L57_39385</name>
</gene>
<dbReference type="InterPro" id="IPR013785">
    <property type="entry name" value="Aldolase_TIM"/>
</dbReference>
<keyword evidence="3" id="KW-0216">Detoxification</keyword>
<evidence type="ECO:0000256" key="2">
    <source>
        <dbReference type="ARBA" id="ARBA00009881"/>
    </source>
</evidence>
<evidence type="ECO:0000256" key="4">
    <source>
        <dbReference type="ARBA" id="ARBA00022630"/>
    </source>
</evidence>
<evidence type="ECO:0000313" key="10">
    <source>
        <dbReference type="EMBL" id="MDF2261563.1"/>
    </source>
</evidence>
<dbReference type="Pfam" id="PF03060">
    <property type="entry name" value="NMO"/>
    <property type="match status" value="1"/>
</dbReference>
<dbReference type="PANTHER" id="PTHR42747:SF3">
    <property type="entry name" value="NITRONATE MONOOXYGENASE-RELATED"/>
    <property type="match status" value="1"/>
</dbReference>
<dbReference type="GO" id="GO:0004497">
    <property type="term" value="F:monooxygenase activity"/>
    <property type="evidence" value="ECO:0007669"/>
    <property type="project" value="UniProtKB-KW"/>
</dbReference>
<comment type="catalytic activity">
    <reaction evidence="9">
        <text>3 propionate 3-nitronate + 3 O2 + H2O = 3 3-oxopropanoate + 2 nitrate + nitrite + H2O2 + 3 H(+)</text>
        <dbReference type="Rhea" id="RHEA:57332"/>
        <dbReference type="ChEBI" id="CHEBI:15377"/>
        <dbReference type="ChEBI" id="CHEBI:15378"/>
        <dbReference type="ChEBI" id="CHEBI:15379"/>
        <dbReference type="ChEBI" id="CHEBI:16240"/>
        <dbReference type="ChEBI" id="CHEBI:16301"/>
        <dbReference type="ChEBI" id="CHEBI:17632"/>
        <dbReference type="ChEBI" id="CHEBI:33190"/>
        <dbReference type="ChEBI" id="CHEBI:136067"/>
    </reaction>
</comment>
<keyword evidence="4" id="KW-0285">Flavoprotein</keyword>
<comment type="similarity">
    <text evidence="2">Belongs to the nitronate monooxygenase family. NMO class I subfamily.</text>
</comment>
<dbReference type="CDD" id="cd04730">
    <property type="entry name" value="NPD_like"/>
    <property type="match status" value="1"/>
</dbReference>
<dbReference type="Gene3D" id="3.20.20.70">
    <property type="entry name" value="Aldolase class I"/>
    <property type="match status" value="1"/>
</dbReference>
<keyword evidence="5" id="KW-0288">FMN</keyword>
<evidence type="ECO:0000256" key="1">
    <source>
        <dbReference type="ARBA" id="ARBA00001917"/>
    </source>
</evidence>
<dbReference type="PANTHER" id="PTHR42747">
    <property type="entry name" value="NITRONATE MONOOXYGENASE-RELATED"/>
    <property type="match status" value="1"/>
</dbReference>
<protein>
    <recommendedName>
        <fullName evidence="8">Propionate 3-nitronate monooxygenase</fullName>
    </recommendedName>
</protein>
<name>A0ABT5ZCK5_9ACTN</name>
<accession>A0ABT5ZCK5</accession>